<organism evidence="1 2">
    <name type="scientific">Singulisphaera acidiphila (strain ATCC BAA-1392 / DSM 18658 / VKM B-2454 / MOB10)</name>
    <dbReference type="NCBI Taxonomy" id="886293"/>
    <lineage>
        <taxon>Bacteria</taxon>
        <taxon>Pseudomonadati</taxon>
        <taxon>Planctomycetota</taxon>
        <taxon>Planctomycetia</taxon>
        <taxon>Isosphaerales</taxon>
        <taxon>Isosphaeraceae</taxon>
        <taxon>Singulisphaera</taxon>
    </lineage>
</organism>
<dbReference type="EMBL" id="CP003364">
    <property type="protein sequence ID" value="AGA26091.1"/>
    <property type="molecule type" value="Genomic_DNA"/>
</dbReference>
<dbReference type="AlphaFoldDB" id="L0DBQ3"/>
<sequence length="261" mass="28847">MSFSLWPGEEAWSCSFGEEARNASEMDLQMVQAMQEDDLARSLIGVASSPSKVRALHDILGGFCHQCRNTLNSLKLSLYLTKRDASHVASPLWGDLDQRYKEVELVFDRLQAICRPLTLTPIRASLSLVMEERGPSWMKAMAARNRTLTLVPPKTSDVGDFDPVRLPECLNTFILWRAEVGEFGQPAQLGWGIYEDQFLVEWDEPSAVGIGGSGASSDRSDPLALPLLARVLSAHGGTMTLNSHDGLHLRVSWPLTVRPSL</sequence>
<evidence type="ECO:0008006" key="3">
    <source>
        <dbReference type="Google" id="ProtNLM"/>
    </source>
</evidence>
<keyword evidence="2" id="KW-1185">Reference proteome</keyword>
<accession>L0DBQ3</accession>
<proteinExistence type="predicted"/>
<dbReference type="STRING" id="886293.Sinac_1719"/>
<gene>
    <name evidence="1" type="ordered locus">Sinac_1719</name>
</gene>
<evidence type="ECO:0000313" key="2">
    <source>
        <dbReference type="Proteomes" id="UP000010798"/>
    </source>
</evidence>
<reference evidence="1 2" key="1">
    <citation type="submission" date="2012-02" db="EMBL/GenBank/DDBJ databases">
        <title>Complete sequence of chromosome of Singulisphaera acidiphila DSM 18658.</title>
        <authorList>
            <consortium name="US DOE Joint Genome Institute (JGI-PGF)"/>
            <person name="Lucas S."/>
            <person name="Copeland A."/>
            <person name="Lapidus A."/>
            <person name="Glavina del Rio T."/>
            <person name="Dalin E."/>
            <person name="Tice H."/>
            <person name="Bruce D."/>
            <person name="Goodwin L."/>
            <person name="Pitluck S."/>
            <person name="Peters L."/>
            <person name="Ovchinnikova G."/>
            <person name="Chertkov O."/>
            <person name="Kyrpides N."/>
            <person name="Mavromatis K."/>
            <person name="Ivanova N."/>
            <person name="Brettin T."/>
            <person name="Detter J.C."/>
            <person name="Han C."/>
            <person name="Larimer F."/>
            <person name="Land M."/>
            <person name="Hauser L."/>
            <person name="Markowitz V."/>
            <person name="Cheng J.-F."/>
            <person name="Hugenholtz P."/>
            <person name="Woyke T."/>
            <person name="Wu D."/>
            <person name="Tindall B."/>
            <person name="Pomrenke H."/>
            <person name="Brambilla E."/>
            <person name="Klenk H.-P."/>
            <person name="Eisen J.A."/>
        </authorList>
    </citation>
    <scope>NUCLEOTIDE SEQUENCE [LARGE SCALE GENOMIC DNA]</scope>
    <source>
        <strain evidence="2">ATCC BAA-1392 / DSM 18658 / VKM B-2454 / MOB10</strain>
    </source>
</reference>
<dbReference type="KEGG" id="saci:Sinac_1719"/>
<dbReference type="Proteomes" id="UP000010798">
    <property type="component" value="Chromosome"/>
</dbReference>
<evidence type="ECO:0000313" key="1">
    <source>
        <dbReference type="EMBL" id="AGA26091.1"/>
    </source>
</evidence>
<dbReference type="HOGENOM" id="CLU_1065169_0_0_0"/>
<protein>
    <recommendedName>
        <fullName evidence="3">Signal transduction histidine kinase</fullName>
    </recommendedName>
</protein>
<name>L0DBQ3_SINAD</name>